<comment type="caution">
    <text evidence="4">The sequence shown here is derived from an EMBL/GenBank/DDBJ whole genome shotgun (WGS) entry which is preliminary data.</text>
</comment>
<dbReference type="EMBL" id="CAVNYO010000174">
    <property type="protein sequence ID" value="CAK5271726.1"/>
    <property type="molecule type" value="Genomic_DNA"/>
</dbReference>
<sequence>MTLTPRRASKKERALQHGAVACAFLKDVGNAVNQPYLQVMASVALVIIETVQRVQNNRDACERMTERAYELVCAVVNICCDPQTELSPAIARSVTQFTETLEKILTFVRSQVRGGFWRRVFRSMDDADLIADCNAGLKHALDVFGVQSGIIAARTMAEMQKDASQRHEELVAILKEKRSQRISIRVDDGSPLGGSPRRKRPAIVEPPPANTISMLPASPKIFYGREDELRRIVAAITTSQPARVCICGPNGIGKTVVALAASHHADISIMFGGRRYFVECTGAKDPKHLVAMVSQALGVVGAGRKRLIRCLTSLAADETPILLILDGLESAWKPHQHRNDVEDLLALLADINYLTLLVTIRGSQRPRQVLWTRPFLRPLQSLDDPAARATFLDISDVSPDDESLPELLSLSGNNPATITHLAGLASFEGCASLVARWHAEGPALTHDRASHARVPGPMILSETLTEEPDVMDVDDDQRTRVGSLSHDRRTSLELTTTILDGPLTEEPAELGIRSHTPSRSSTMTTLAGSIIVPKSSVVFEEPLAAKRDDEWWDGETTRSGTPVDEKVQMLRYLIEDLTPLLRKHQRTPSIESLLFAVEHNPISVEIAAN</sequence>
<dbReference type="SUPFAM" id="SSF52540">
    <property type="entry name" value="P-loop containing nucleoside triphosphate hydrolases"/>
    <property type="match status" value="1"/>
</dbReference>
<evidence type="ECO:0000313" key="4">
    <source>
        <dbReference type="EMBL" id="CAK5271726.1"/>
    </source>
</evidence>
<accession>A0AAD2HAY9</accession>
<dbReference type="InterPro" id="IPR041664">
    <property type="entry name" value="AAA_16"/>
</dbReference>
<organism evidence="4 5">
    <name type="scientific">Mycena citricolor</name>
    <dbReference type="NCBI Taxonomy" id="2018698"/>
    <lineage>
        <taxon>Eukaryota</taxon>
        <taxon>Fungi</taxon>
        <taxon>Dikarya</taxon>
        <taxon>Basidiomycota</taxon>
        <taxon>Agaricomycotina</taxon>
        <taxon>Agaricomycetes</taxon>
        <taxon>Agaricomycetidae</taxon>
        <taxon>Agaricales</taxon>
        <taxon>Marasmiineae</taxon>
        <taxon>Mycenaceae</taxon>
        <taxon>Mycena</taxon>
    </lineage>
</organism>
<keyword evidence="5" id="KW-1185">Reference proteome</keyword>
<feature type="region of interest" description="Disordered" evidence="1">
    <location>
        <begin position="186"/>
        <end position="207"/>
    </location>
</feature>
<dbReference type="InterPro" id="IPR027417">
    <property type="entry name" value="P-loop_NTPase"/>
</dbReference>
<dbReference type="Proteomes" id="UP001295794">
    <property type="component" value="Unassembled WGS sequence"/>
</dbReference>
<proteinExistence type="predicted"/>
<evidence type="ECO:0000256" key="1">
    <source>
        <dbReference type="SAM" id="MobiDB-lite"/>
    </source>
</evidence>
<dbReference type="InterPro" id="IPR054000">
    <property type="entry name" value="MLKL_N"/>
</dbReference>
<evidence type="ECO:0000313" key="5">
    <source>
        <dbReference type="Proteomes" id="UP001295794"/>
    </source>
</evidence>
<dbReference type="AlphaFoldDB" id="A0AAD2HAY9"/>
<reference evidence="4" key="1">
    <citation type="submission" date="2023-11" db="EMBL/GenBank/DDBJ databases">
        <authorList>
            <person name="De Vega J J."/>
            <person name="De Vega J J."/>
        </authorList>
    </citation>
    <scope>NUCLEOTIDE SEQUENCE</scope>
</reference>
<protein>
    <recommendedName>
        <fullName evidence="6">AAA+ ATPase domain-containing protein</fullName>
    </recommendedName>
</protein>
<gene>
    <name evidence="4" type="ORF">MYCIT1_LOCUS16992</name>
</gene>
<feature type="domain" description="Mixed lineage kinase" evidence="3">
    <location>
        <begin position="42"/>
        <end position="168"/>
    </location>
</feature>
<dbReference type="GO" id="GO:0007166">
    <property type="term" value="P:cell surface receptor signaling pathway"/>
    <property type="evidence" value="ECO:0007669"/>
    <property type="project" value="InterPro"/>
</dbReference>
<dbReference type="Pfam" id="PF13191">
    <property type="entry name" value="AAA_16"/>
    <property type="match status" value="1"/>
</dbReference>
<evidence type="ECO:0000259" key="3">
    <source>
        <dbReference type="Pfam" id="PF22215"/>
    </source>
</evidence>
<dbReference type="Gene3D" id="3.40.50.300">
    <property type="entry name" value="P-loop containing nucleotide triphosphate hydrolases"/>
    <property type="match status" value="1"/>
</dbReference>
<dbReference type="Gene3D" id="1.20.930.20">
    <property type="entry name" value="Adaptor protein Cbl, N-terminal domain"/>
    <property type="match status" value="1"/>
</dbReference>
<evidence type="ECO:0000259" key="2">
    <source>
        <dbReference type="Pfam" id="PF13191"/>
    </source>
</evidence>
<dbReference type="PANTHER" id="PTHR47691">
    <property type="entry name" value="REGULATOR-RELATED"/>
    <property type="match status" value="1"/>
</dbReference>
<name>A0AAD2HAY9_9AGAR</name>
<dbReference type="CDD" id="cd21037">
    <property type="entry name" value="MLKL_NTD"/>
    <property type="match status" value="1"/>
</dbReference>
<dbReference type="InterPro" id="IPR036537">
    <property type="entry name" value="Adaptor_Cbl_N_dom_sf"/>
</dbReference>
<dbReference type="PANTHER" id="PTHR47691:SF3">
    <property type="entry name" value="HTH-TYPE TRANSCRIPTIONAL REGULATOR RV0890C-RELATED"/>
    <property type="match status" value="1"/>
</dbReference>
<evidence type="ECO:0008006" key="6">
    <source>
        <dbReference type="Google" id="ProtNLM"/>
    </source>
</evidence>
<dbReference type="InterPro" id="IPR059179">
    <property type="entry name" value="MLKL-like_MCAfunc"/>
</dbReference>
<dbReference type="Pfam" id="PF22215">
    <property type="entry name" value="MLKL_N"/>
    <property type="match status" value="1"/>
</dbReference>
<feature type="domain" description="Orc1-like AAA ATPase" evidence="2">
    <location>
        <begin position="222"/>
        <end position="350"/>
    </location>
</feature>